<evidence type="ECO:0000259" key="1">
    <source>
        <dbReference type="Pfam" id="PF15919"/>
    </source>
</evidence>
<comment type="caution">
    <text evidence="2">The sequence shown here is derived from an EMBL/GenBank/DDBJ whole genome shotgun (WGS) entry which is preliminary data.</text>
</comment>
<feature type="domain" description="HicB-like antitoxin of toxin-antitoxin system" evidence="1">
    <location>
        <begin position="5"/>
        <end position="100"/>
    </location>
</feature>
<dbReference type="EMBL" id="MPJZ01000091">
    <property type="protein sequence ID" value="OLU43824.1"/>
    <property type="molecule type" value="Genomic_DNA"/>
</dbReference>
<dbReference type="Pfam" id="PF15919">
    <property type="entry name" value="HicB_lk_antitox"/>
    <property type="match status" value="1"/>
</dbReference>
<dbReference type="InterPro" id="IPR035069">
    <property type="entry name" value="TTHA1013/TTHA0281-like"/>
</dbReference>
<name>A0A1Q9YHZ9_9FIRM</name>
<dbReference type="Gene3D" id="3.30.160.250">
    <property type="match status" value="1"/>
</dbReference>
<evidence type="ECO:0000313" key="2">
    <source>
        <dbReference type="EMBL" id="OLU43824.1"/>
    </source>
</evidence>
<evidence type="ECO:0000313" key="3">
    <source>
        <dbReference type="Proteomes" id="UP000186758"/>
    </source>
</evidence>
<sequence>MLFMYPAYFHKESDGYWLEFPDLPGVYSQGDDFAETYKNAQEALELYLSSAVADVDDLVRGSDISTVKPIEDGLVNVVSVDFDPYKDANRSVKKTLSVPAWLNDKALAMGLNFSKVLQEALLERITR</sequence>
<dbReference type="Proteomes" id="UP000186758">
    <property type="component" value="Unassembled WGS sequence"/>
</dbReference>
<dbReference type="RefSeq" id="WP_075886031.1">
    <property type="nucleotide sequence ID" value="NZ_MPJZ01000091.1"/>
</dbReference>
<organism evidence="2 3">
    <name type="scientific">Faecalibaculum rodentium</name>
    <dbReference type="NCBI Taxonomy" id="1702221"/>
    <lineage>
        <taxon>Bacteria</taxon>
        <taxon>Bacillati</taxon>
        <taxon>Bacillota</taxon>
        <taxon>Erysipelotrichia</taxon>
        <taxon>Erysipelotrichales</taxon>
        <taxon>Erysipelotrichaceae</taxon>
        <taxon>Faecalibaculum</taxon>
    </lineage>
</organism>
<proteinExistence type="predicted"/>
<dbReference type="AlphaFoldDB" id="A0A1Q9YHZ9"/>
<dbReference type="SUPFAM" id="SSF143100">
    <property type="entry name" value="TTHA1013/TTHA0281-like"/>
    <property type="match status" value="1"/>
</dbReference>
<reference evidence="2 3" key="1">
    <citation type="submission" date="2016-11" db="EMBL/GenBank/DDBJ databases">
        <title>Description of two novel members of the family Erysipelotrichaceae: Ileibacterium lipovorans gen. nov., sp. nov. and Dubosiella newyorkensis, gen. nov., sp. nov.</title>
        <authorList>
            <person name="Cox L.M."/>
            <person name="Sohn J."/>
            <person name="Tyrrell K.L."/>
            <person name="Citron D.M."/>
            <person name="Lawson P.A."/>
            <person name="Patel N.B."/>
            <person name="Iizumi T."/>
            <person name="Perez-Perez G.I."/>
            <person name="Goldstein E.J."/>
            <person name="Blaser M.J."/>
        </authorList>
    </citation>
    <scope>NUCLEOTIDE SEQUENCE [LARGE SCALE GENOMIC DNA]</scope>
    <source>
        <strain evidence="2 3">NYU-BL-K8</strain>
    </source>
</reference>
<protein>
    <submittedName>
        <fullName evidence="2">HicB family protein</fullName>
    </submittedName>
</protein>
<gene>
    <name evidence="2" type="ORF">BO223_10460</name>
</gene>
<dbReference type="InterPro" id="IPR031807">
    <property type="entry name" value="HicB-like"/>
</dbReference>
<accession>A0A1Q9YHZ9</accession>